<dbReference type="SMART" id="SM00382">
    <property type="entry name" value="AAA"/>
    <property type="match status" value="1"/>
</dbReference>
<dbReference type="Pfam" id="PF03308">
    <property type="entry name" value="MeaB"/>
    <property type="match status" value="1"/>
</dbReference>
<proteinExistence type="inferred from homology"/>
<feature type="domain" description="AAA+ ATPase" evidence="6">
    <location>
        <begin position="42"/>
        <end position="213"/>
    </location>
</feature>
<dbReference type="EMBL" id="JACNJN010000083">
    <property type="protein sequence ID" value="MBC8334885.1"/>
    <property type="molecule type" value="Genomic_DNA"/>
</dbReference>
<dbReference type="PANTHER" id="PTHR43087">
    <property type="entry name" value="LYSINE/ARGININE/ORNITHINE TRANSPORT SYSTEM KINASE"/>
    <property type="match status" value="1"/>
</dbReference>
<dbReference type="PANTHER" id="PTHR43087:SF1">
    <property type="entry name" value="LAO_AO TRANSPORT SYSTEM ATPASE"/>
    <property type="match status" value="1"/>
</dbReference>
<organism evidence="7 8">
    <name type="scientific">Candidatus Desulfolinea nitratireducens</name>
    <dbReference type="NCBI Taxonomy" id="2841698"/>
    <lineage>
        <taxon>Bacteria</taxon>
        <taxon>Bacillati</taxon>
        <taxon>Chloroflexota</taxon>
        <taxon>Anaerolineae</taxon>
        <taxon>Anaerolineales</taxon>
        <taxon>Anaerolineales incertae sedis</taxon>
        <taxon>Candidatus Desulfolinea</taxon>
    </lineage>
</organism>
<evidence type="ECO:0000313" key="7">
    <source>
        <dbReference type="EMBL" id="MBC8334885.1"/>
    </source>
</evidence>
<evidence type="ECO:0000256" key="4">
    <source>
        <dbReference type="ARBA" id="ARBA00023134"/>
    </source>
</evidence>
<protein>
    <submittedName>
        <fullName evidence="7">Methylmalonyl Co-A mutase-associated GTPase MeaB</fullName>
    </submittedName>
</protein>
<name>A0A8J6NL14_9CHLR</name>
<keyword evidence="4" id="KW-0342">GTP-binding</keyword>
<dbReference type="SUPFAM" id="SSF52540">
    <property type="entry name" value="P-loop containing nucleoside triphosphate hydrolases"/>
    <property type="match status" value="1"/>
</dbReference>
<dbReference type="GO" id="GO:0003924">
    <property type="term" value="F:GTPase activity"/>
    <property type="evidence" value="ECO:0007669"/>
    <property type="project" value="InterPro"/>
</dbReference>
<evidence type="ECO:0000256" key="1">
    <source>
        <dbReference type="ARBA" id="ARBA00009625"/>
    </source>
</evidence>
<evidence type="ECO:0000259" key="6">
    <source>
        <dbReference type="SMART" id="SM00382"/>
    </source>
</evidence>
<dbReference type="AlphaFoldDB" id="A0A8J6NL14"/>
<accession>A0A8J6NL14</accession>
<dbReference type="Gene3D" id="3.40.50.300">
    <property type="entry name" value="P-loop containing nucleotide triphosphate hydrolases"/>
    <property type="match status" value="1"/>
</dbReference>
<dbReference type="Proteomes" id="UP000614469">
    <property type="component" value="Unassembled WGS sequence"/>
</dbReference>
<dbReference type="InterPro" id="IPR003593">
    <property type="entry name" value="AAA+_ATPase"/>
</dbReference>
<comment type="caution">
    <text evidence="7">The sequence shown here is derived from an EMBL/GenBank/DDBJ whole genome shotgun (WGS) entry which is preliminary data.</text>
</comment>
<evidence type="ECO:0000256" key="2">
    <source>
        <dbReference type="ARBA" id="ARBA00022741"/>
    </source>
</evidence>
<reference evidence="7 8" key="1">
    <citation type="submission" date="2020-08" db="EMBL/GenBank/DDBJ databases">
        <title>Bridging the membrane lipid divide: bacteria of the FCB group superphylum have the potential to synthesize archaeal ether lipids.</title>
        <authorList>
            <person name="Villanueva L."/>
            <person name="Von Meijenfeldt F.A.B."/>
            <person name="Westbye A.B."/>
            <person name="Yadav S."/>
            <person name="Hopmans E.C."/>
            <person name="Dutilh B.E."/>
            <person name="Sinninghe Damste J.S."/>
        </authorList>
    </citation>
    <scope>NUCLEOTIDE SEQUENCE [LARGE SCALE GENOMIC DNA]</scope>
    <source>
        <strain evidence="7">NIOZ-UU36</strain>
    </source>
</reference>
<evidence type="ECO:0000256" key="5">
    <source>
        <dbReference type="ARBA" id="ARBA00023186"/>
    </source>
</evidence>
<evidence type="ECO:0000256" key="3">
    <source>
        <dbReference type="ARBA" id="ARBA00022801"/>
    </source>
</evidence>
<evidence type="ECO:0000313" key="8">
    <source>
        <dbReference type="Proteomes" id="UP000614469"/>
    </source>
</evidence>
<dbReference type="InterPro" id="IPR005129">
    <property type="entry name" value="GTPase_ArgK"/>
</dbReference>
<keyword evidence="3" id="KW-0378">Hydrolase</keyword>
<dbReference type="GO" id="GO:0005525">
    <property type="term" value="F:GTP binding"/>
    <property type="evidence" value="ECO:0007669"/>
    <property type="project" value="UniProtKB-KW"/>
</dbReference>
<sequence>MSLSQALLNQDRLALSRLLTHVENNSEEGRKALDELYPHTGKAHLIGITGAPGTGKSTLVNQLALQYSKEGKRVAILAVDPSSPFTGGAVLGDRVRMRDLAGDPNVFIRSMASRGSLGGLAQATASMVQVFDAAGFDLILIETVGAGQAEVDIARLAHTTLVVEAPGLGDDIQAIKAGILEIADILVVNKADRPGVENSERALRGMLDMAHPTQRVFHHHGQRMVVPAQTPKADDPLWIPVIKRTVAKDGVGITDLVEAIEDHITFLREGGEWAARERTQLQTTFETLLRDNLFARFLDELSPEIYEETLSNIMLRKQSPWSAAEALLDRRRA</sequence>
<comment type="similarity">
    <text evidence="1">Belongs to the SIMIBI class G3E GTPase family. ArgK/MeaB subfamily.</text>
</comment>
<keyword evidence="5" id="KW-0143">Chaperone</keyword>
<keyword evidence="2" id="KW-0547">Nucleotide-binding</keyword>
<gene>
    <name evidence="7" type="primary">meaB</name>
    <name evidence="7" type="ORF">H8E29_06455</name>
</gene>
<dbReference type="CDD" id="cd03114">
    <property type="entry name" value="MMAA-like"/>
    <property type="match status" value="1"/>
</dbReference>
<dbReference type="InterPro" id="IPR027417">
    <property type="entry name" value="P-loop_NTPase"/>
</dbReference>
<dbReference type="NCBIfam" id="TIGR00750">
    <property type="entry name" value="lao"/>
    <property type="match status" value="1"/>
</dbReference>
<dbReference type="InterPro" id="IPR052040">
    <property type="entry name" value="GTPase/Isobutyryl-CoA_mutase"/>
</dbReference>